<dbReference type="GO" id="GO:0016491">
    <property type="term" value="F:oxidoreductase activity"/>
    <property type="evidence" value="ECO:0007669"/>
    <property type="project" value="UniProtKB-KW"/>
</dbReference>
<dbReference type="Pfam" id="PF00106">
    <property type="entry name" value="adh_short"/>
    <property type="match status" value="1"/>
</dbReference>
<sequence>MAQFGFHTTSDQAAEALNASIRNKTKTTLSVIITGVSPGSLGADTARALVAHQPAQLILASQSEKICDVIASLDIPSEIVVRALCLDLSSLETVRVAAAQVSEWVASIDVLICSAGIMATSTYQTSMDGFELQFAVNHLGHFLFANLLIEKLMAAPGGPTVVNYTSEAHSRAQMDFLDDLSYGSHGGNYNKWLAYSNSKAYNILFSVGLVQRFGVQGLRSFGVDPGIIVTTSLTRSVPPEDFIALGEMRTRMKYSLVLAALRCSWLG</sequence>
<dbReference type="Proteomes" id="UP000030686">
    <property type="component" value="Unassembled WGS sequence"/>
</dbReference>
<proteinExistence type="inferred from homology"/>
<dbReference type="Gene3D" id="3.40.50.720">
    <property type="entry name" value="NAD(P)-binding Rossmann-like Domain"/>
    <property type="match status" value="1"/>
</dbReference>
<keyword evidence="2" id="KW-0521">NADP</keyword>
<dbReference type="InterPro" id="IPR002347">
    <property type="entry name" value="SDR_fam"/>
</dbReference>
<evidence type="ECO:0000256" key="3">
    <source>
        <dbReference type="ARBA" id="ARBA00023002"/>
    </source>
</evidence>
<gene>
    <name evidence="4" type="ORF">PROQFM164_S04g000622</name>
</gene>
<comment type="similarity">
    <text evidence="1">Belongs to the short-chain dehydrogenases/reductases (SDR) family.</text>
</comment>
<dbReference type="OrthoDB" id="191139at2759"/>
<protein>
    <submittedName>
        <fullName evidence="4">Short-chain dehydrogenase/reductase SDR</fullName>
    </submittedName>
</protein>
<keyword evidence="3" id="KW-0560">Oxidoreductase</keyword>
<dbReference type="EMBL" id="HG792018">
    <property type="protein sequence ID" value="CDM35741.1"/>
    <property type="molecule type" value="Genomic_DNA"/>
</dbReference>
<dbReference type="AlphaFoldDB" id="W6QIB8"/>
<evidence type="ECO:0000256" key="2">
    <source>
        <dbReference type="ARBA" id="ARBA00022857"/>
    </source>
</evidence>
<evidence type="ECO:0000313" key="4">
    <source>
        <dbReference type="EMBL" id="CDM35741.1"/>
    </source>
</evidence>
<keyword evidence="5" id="KW-1185">Reference proteome</keyword>
<evidence type="ECO:0000313" key="5">
    <source>
        <dbReference type="Proteomes" id="UP000030686"/>
    </source>
</evidence>
<dbReference type="PANTHER" id="PTHR24320:SF283">
    <property type="entry name" value="RETINOL DEHYDROGENASE 11"/>
    <property type="match status" value="1"/>
</dbReference>
<dbReference type="STRING" id="1365484.W6QIB8"/>
<reference evidence="4" key="1">
    <citation type="journal article" date="2014" name="Nat. Commun.">
        <title>Multiple recent horizontal transfers of a large genomic region in cheese making fungi.</title>
        <authorList>
            <person name="Cheeseman K."/>
            <person name="Ropars J."/>
            <person name="Renault P."/>
            <person name="Dupont J."/>
            <person name="Gouzy J."/>
            <person name="Branca A."/>
            <person name="Abraham A.L."/>
            <person name="Ceppi M."/>
            <person name="Conseiller E."/>
            <person name="Debuchy R."/>
            <person name="Malagnac F."/>
            <person name="Goarin A."/>
            <person name="Silar P."/>
            <person name="Lacoste S."/>
            <person name="Sallet E."/>
            <person name="Bensimon A."/>
            <person name="Giraud T."/>
            <person name="Brygoo Y."/>
        </authorList>
    </citation>
    <scope>NUCLEOTIDE SEQUENCE [LARGE SCALE GENOMIC DNA]</scope>
    <source>
        <strain evidence="4">FM164</strain>
    </source>
</reference>
<accession>W6QIB8</accession>
<dbReference type="PANTHER" id="PTHR24320">
    <property type="entry name" value="RETINOL DEHYDROGENASE"/>
    <property type="match status" value="1"/>
</dbReference>
<dbReference type="SUPFAM" id="SSF51735">
    <property type="entry name" value="NAD(P)-binding Rossmann-fold domains"/>
    <property type="match status" value="1"/>
</dbReference>
<dbReference type="InterPro" id="IPR036291">
    <property type="entry name" value="NAD(P)-bd_dom_sf"/>
</dbReference>
<dbReference type="OMA" id="TARMHFD"/>
<evidence type="ECO:0000256" key="1">
    <source>
        <dbReference type="ARBA" id="ARBA00006484"/>
    </source>
</evidence>
<name>W6QIB8_PENRF</name>
<organism evidence="4 5">
    <name type="scientific">Penicillium roqueforti (strain FM164)</name>
    <dbReference type="NCBI Taxonomy" id="1365484"/>
    <lineage>
        <taxon>Eukaryota</taxon>
        <taxon>Fungi</taxon>
        <taxon>Dikarya</taxon>
        <taxon>Ascomycota</taxon>
        <taxon>Pezizomycotina</taxon>
        <taxon>Eurotiomycetes</taxon>
        <taxon>Eurotiomycetidae</taxon>
        <taxon>Eurotiales</taxon>
        <taxon>Aspergillaceae</taxon>
        <taxon>Penicillium</taxon>
    </lineage>
</organism>